<comment type="caution">
    <text evidence="1">The sequence shown here is derived from an EMBL/GenBank/DDBJ whole genome shotgun (WGS) entry which is preliminary data.</text>
</comment>
<sequence>MQGGRPTQRNGSSCCPGWNLGRQECGGEGDKRFCSQINVKVKLVLSLLICLEINSISNQKEKLLICLEISSVLKPKNSVVGLLGD</sequence>
<dbReference type="EMBL" id="BPLR01008055">
    <property type="protein sequence ID" value="GIY21773.1"/>
    <property type="molecule type" value="Genomic_DNA"/>
</dbReference>
<protein>
    <submittedName>
        <fullName evidence="1">Uncharacterized protein</fullName>
    </submittedName>
</protein>
<evidence type="ECO:0000313" key="2">
    <source>
        <dbReference type="Proteomes" id="UP001054945"/>
    </source>
</evidence>
<evidence type="ECO:0000313" key="1">
    <source>
        <dbReference type="EMBL" id="GIY21773.1"/>
    </source>
</evidence>
<keyword evidence="2" id="KW-1185">Reference proteome</keyword>
<organism evidence="1 2">
    <name type="scientific">Caerostris extrusa</name>
    <name type="common">Bark spider</name>
    <name type="synonym">Caerostris bankana</name>
    <dbReference type="NCBI Taxonomy" id="172846"/>
    <lineage>
        <taxon>Eukaryota</taxon>
        <taxon>Metazoa</taxon>
        <taxon>Ecdysozoa</taxon>
        <taxon>Arthropoda</taxon>
        <taxon>Chelicerata</taxon>
        <taxon>Arachnida</taxon>
        <taxon>Araneae</taxon>
        <taxon>Araneomorphae</taxon>
        <taxon>Entelegynae</taxon>
        <taxon>Araneoidea</taxon>
        <taxon>Araneidae</taxon>
        <taxon>Caerostris</taxon>
    </lineage>
</organism>
<dbReference type="AlphaFoldDB" id="A0AAV4RHG8"/>
<name>A0AAV4RHG8_CAEEX</name>
<proteinExistence type="predicted"/>
<dbReference type="Proteomes" id="UP001054945">
    <property type="component" value="Unassembled WGS sequence"/>
</dbReference>
<reference evidence="1 2" key="1">
    <citation type="submission" date="2021-06" db="EMBL/GenBank/DDBJ databases">
        <title>Caerostris extrusa draft genome.</title>
        <authorList>
            <person name="Kono N."/>
            <person name="Arakawa K."/>
        </authorList>
    </citation>
    <scope>NUCLEOTIDE SEQUENCE [LARGE SCALE GENOMIC DNA]</scope>
</reference>
<accession>A0AAV4RHG8</accession>
<gene>
    <name evidence="1" type="ORF">CEXT_623841</name>
</gene>